<gene>
    <name evidence="2" type="ORF">LWI29_033565</name>
</gene>
<reference evidence="2" key="2">
    <citation type="submission" date="2023-06" db="EMBL/GenBank/DDBJ databases">
        <authorList>
            <person name="Swenson N.G."/>
            <person name="Wegrzyn J.L."/>
            <person name="Mcevoy S.L."/>
        </authorList>
    </citation>
    <scope>NUCLEOTIDE SEQUENCE</scope>
    <source>
        <strain evidence="2">NS2018</strain>
        <tissue evidence="2">Leaf</tissue>
    </source>
</reference>
<organism evidence="2 3">
    <name type="scientific">Acer saccharum</name>
    <name type="common">Sugar maple</name>
    <dbReference type="NCBI Taxonomy" id="4024"/>
    <lineage>
        <taxon>Eukaryota</taxon>
        <taxon>Viridiplantae</taxon>
        <taxon>Streptophyta</taxon>
        <taxon>Embryophyta</taxon>
        <taxon>Tracheophyta</taxon>
        <taxon>Spermatophyta</taxon>
        <taxon>Magnoliopsida</taxon>
        <taxon>eudicotyledons</taxon>
        <taxon>Gunneridae</taxon>
        <taxon>Pentapetalae</taxon>
        <taxon>rosids</taxon>
        <taxon>malvids</taxon>
        <taxon>Sapindales</taxon>
        <taxon>Sapindaceae</taxon>
        <taxon>Hippocastanoideae</taxon>
        <taxon>Acereae</taxon>
        <taxon>Acer</taxon>
    </lineage>
</organism>
<protein>
    <submittedName>
        <fullName evidence="2">Uncharacterized protein</fullName>
    </submittedName>
</protein>
<sequence length="185" mass="21359">MQDMGGSSSSFGYCSAEGCSSVVDLLELLDSKKKKLEGSYDAWLAKNVWRCWQNRNMVVHGLPGMCANELLEWSRNYVSEFSNEALDKLHDPNAPGNFQKLKSSYEILKDEKERKLFDDLLKIKHEKQQDSKKRKMMSDLEERERAAFAPDASVKAREEEQRIAKQLKEEIERISATMLANKIRH</sequence>
<evidence type="ECO:0000256" key="1">
    <source>
        <dbReference type="SAM" id="MobiDB-lite"/>
    </source>
</evidence>
<dbReference type="PANTHER" id="PTHR45098:SF1">
    <property type="entry name" value="DNAJ DOMAIN CONTAINING PROTEIN, EXPRESSED"/>
    <property type="match status" value="1"/>
</dbReference>
<accession>A0AA39VKB9</accession>
<dbReference type="EMBL" id="JAUESC010000384">
    <property type="protein sequence ID" value="KAK0583122.1"/>
    <property type="molecule type" value="Genomic_DNA"/>
</dbReference>
<reference evidence="2" key="1">
    <citation type="journal article" date="2022" name="Plant J.">
        <title>Strategies of tolerance reflected in two North American maple genomes.</title>
        <authorList>
            <person name="McEvoy S.L."/>
            <person name="Sezen U.U."/>
            <person name="Trouern-Trend A."/>
            <person name="McMahon S.M."/>
            <person name="Schaberg P.G."/>
            <person name="Yang J."/>
            <person name="Wegrzyn J.L."/>
            <person name="Swenson N.G."/>
        </authorList>
    </citation>
    <scope>NUCLEOTIDE SEQUENCE</scope>
    <source>
        <strain evidence="2">NS2018</strain>
    </source>
</reference>
<keyword evidence="3" id="KW-1185">Reference proteome</keyword>
<comment type="caution">
    <text evidence="2">The sequence shown here is derived from an EMBL/GenBank/DDBJ whole genome shotgun (WGS) entry which is preliminary data.</text>
</comment>
<feature type="compositionally biased region" description="Basic and acidic residues" evidence="1">
    <location>
        <begin position="128"/>
        <end position="146"/>
    </location>
</feature>
<dbReference type="PROSITE" id="PS00636">
    <property type="entry name" value="DNAJ_1"/>
    <property type="match status" value="1"/>
</dbReference>
<dbReference type="InterPro" id="IPR018253">
    <property type="entry name" value="DnaJ_domain_CS"/>
</dbReference>
<dbReference type="AlphaFoldDB" id="A0AA39VKB9"/>
<dbReference type="Proteomes" id="UP001168877">
    <property type="component" value="Unassembled WGS sequence"/>
</dbReference>
<dbReference type="PANTHER" id="PTHR45098">
    <property type="entry name" value="DNAJ DOMAIN CONTAINING PROTEIN, EXPRESSED"/>
    <property type="match status" value="1"/>
</dbReference>
<proteinExistence type="predicted"/>
<feature type="region of interest" description="Disordered" evidence="1">
    <location>
        <begin position="128"/>
        <end position="159"/>
    </location>
</feature>
<evidence type="ECO:0000313" key="3">
    <source>
        <dbReference type="Proteomes" id="UP001168877"/>
    </source>
</evidence>
<evidence type="ECO:0000313" key="2">
    <source>
        <dbReference type="EMBL" id="KAK0583122.1"/>
    </source>
</evidence>
<name>A0AA39VKB9_ACESA</name>